<dbReference type="EMBL" id="CAJNRF010006529">
    <property type="protein sequence ID" value="CAF2081937.1"/>
    <property type="molecule type" value="Genomic_DNA"/>
</dbReference>
<evidence type="ECO:0000313" key="10">
    <source>
        <dbReference type="EMBL" id="CAF4135548.1"/>
    </source>
</evidence>
<dbReference type="Proteomes" id="UP000663824">
    <property type="component" value="Unassembled WGS sequence"/>
</dbReference>
<dbReference type="EMBL" id="CAJNRG010012808">
    <property type="protein sequence ID" value="CAF2143388.1"/>
    <property type="molecule type" value="Genomic_DNA"/>
</dbReference>
<dbReference type="Proteomes" id="UP000681720">
    <property type="component" value="Unassembled WGS sequence"/>
</dbReference>
<name>A0A816X9B1_9BILA</name>
<protein>
    <submittedName>
        <fullName evidence="5">Uncharacterized protein</fullName>
    </submittedName>
</protein>
<reference evidence="5" key="1">
    <citation type="submission" date="2021-02" db="EMBL/GenBank/DDBJ databases">
        <authorList>
            <person name="Nowell W R."/>
        </authorList>
    </citation>
    <scope>NUCLEOTIDE SEQUENCE</scope>
</reference>
<evidence type="ECO:0000313" key="12">
    <source>
        <dbReference type="Proteomes" id="UP000663866"/>
    </source>
</evidence>
<dbReference type="Proteomes" id="UP000663866">
    <property type="component" value="Unassembled WGS sequence"/>
</dbReference>
<organism evidence="5 13">
    <name type="scientific">Rotaria magnacalcarata</name>
    <dbReference type="NCBI Taxonomy" id="392030"/>
    <lineage>
        <taxon>Eukaryota</taxon>
        <taxon>Metazoa</taxon>
        <taxon>Spiralia</taxon>
        <taxon>Gnathifera</taxon>
        <taxon>Rotifera</taxon>
        <taxon>Eurotatoria</taxon>
        <taxon>Bdelloidea</taxon>
        <taxon>Philodinida</taxon>
        <taxon>Philodinidae</taxon>
        <taxon>Rotaria</taxon>
    </lineage>
</organism>
<evidence type="ECO:0000313" key="13">
    <source>
        <dbReference type="Proteomes" id="UP000663887"/>
    </source>
</evidence>
<evidence type="ECO:0000313" key="9">
    <source>
        <dbReference type="EMBL" id="CAF4130085.1"/>
    </source>
</evidence>
<dbReference type="Proteomes" id="UP000663834">
    <property type="component" value="Unassembled WGS sequence"/>
</dbReference>
<dbReference type="EMBL" id="CAJOBH010007691">
    <property type="protein sequence ID" value="CAF4091661.1"/>
    <property type="molecule type" value="Genomic_DNA"/>
</dbReference>
<evidence type="ECO:0000313" key="2">
    <source>
        <dbReference type="EMBL" id="CAF0964407.1"/>
    </source>
</evidence>
<dbReference type="Proteomes" id="UP000663856">
    <property type="component" value="Unassembled WGS sequence"/>
</dbReference>
<evidence type="ECO:0000256" key="1">
    <source>
        <dbReference type="SAM" id="SignalP"/>
    </source>
</evidence>
<comment type="caution">
    <text evidence="5">The sequence shown here is derived from an EMBL/GenBank/DDBJ whole genome shotgun (WGS) entry which is preliminary data.</text>
</comment>
<dbReference type="AlphaFoldDB" id="A0A816X9B1"/>
<evidence type="ECO:0000313" key="5">
    <source>
        <dbReference type="EMBL" id="CAF2143388.1"/>
    </source>
</evidence>
<dbReference type="Proteomes" id="UP000681967">
    <property type="component" value="Unassembled WGS sequence"/>
</dbReference>
<evidence type="ECO:0000313" key="3">
    <source>
        <dbReference type="EMBL" id="CAF1431648.1"/>
    </source>
</evidence>
<evidence type="ECO:0000313" key="4">
    <source>
        <dbReference type="EMBL" id="CAF2081937.1"/>
    </source>
</evidence>
<dbReference type="EMBL" id="CAJOBF010011015">
    <property type="protein sequence ID" value="CAF4300098.1"/>
    <property type="molecule type" value="Genomic_DNA"/>
</dbReference>
<dbReference type="Proteomes" id="UP000676336">
    <property type="component" value="Unassembled WGS sequence"/>
</dbReference>
<proteinExistence type="predicted"/>
<dbReference type="Proteomes" id="UP000663887">
    <property type="component" value="Unassembled WGS sequence"/>
</dbReference>
<dbReference type="EMBL" id="CAJOBG010001612">
    <property type="protein sequence ID" value="CAF3944311.1"/>
    <property type="molecule type" value="Genomic_DNA"/>
</dbReference>
<dbReference type="EMBL" id="CAJNRE010019138">
    <property type="protein sequence ID" value="CAF2188654.1"/>
    <property type="molecule type" value="Genomic_DNA"/>
</dbReference>
<dbReference type="OrthoDB" id="10318357at2759"/>
<feature type="chain" id="PRO_5036230806" evidence="1">
    <location>
        <begin position="20"/>
        <end position="158"/>
    </location>
</feature>
<evidence type="ECO:0000313" key="11">
    <source>
        <dbReference type="EMBL" id="CAF4300098.1"/>
    </source>
</evidence>
<dbReference type="EMBL" id="CAJNOV010000043">
    <property type="protein sequence ID" value="CAF0964407.1"/>
    <property type="molecule type" value="Genomic_DNA"/>
</dbReference>
<dbReference type="EMBL" id="CAJOBI010009329">
    <property type="protein sequence ID" value="CAF4135548.1"/>
    <property type="molecule type" value="Genomic_DNA"/>
</dbReference>
<dbReference type="Proteomes" id="UP000663842">
    <property type="component" value="Unassembled WGS sequence"/>
</dbReference>
<accession>A0A816X9B1</accession>
<dbReference type="Proteomes" id="UP000663855">
    <property type="component" value="Unassembled WGS sequence"/>
</dbReference>
<evidence type="ECO:0000313" key="6">
    <source>
        <dbReference type="EMBL" id="CAF2188654.1"/>
    </source>
</evidence>
<keyword evidence="1" id="KW-0732">Signal</keyword>
<gene>
    <name evidence="8" type="ORF">BYL167_LOCUS18635</name>
    <name evidence="2" type="ORF">CJN711_LOCUS563</name>
    <name evidence="9" type="ORF">GIL414_LOCUS18481</name>
    <name evidence="3" type="ORF">KQP761_LOCUS11066</name>
    <name evidence="6" type="ORF">MBJ925_LOCUS34754</name>
    <name evidence="7" type="ORF">OVN521_LOCUS11860</name>
    <name evidence="10" type="ORF">SMN809_LOCUS18983</name>
    <name evidence="11" type="ORF">UXM345_LOCUS33362</name>
    <name evidence="4" type="ORF">WKI299_LOCUS16389</name>
    <name evidence="5" type="ORF">XDN619_LOCUS27186</name>
</gene>
<keyword evidence="12" id="KW-1185">Reference proteome</keyword>
<sequence>MHVVIGIIASVLFLICVSASPVVDQKAAEDVLEGEDNFVNSLEPEQQTRWTQIRNQLYDTIVNEAIGDDGEQDQNGEAAKDVEDFITSLNPTQRGWITIIWGKANRIVSKSFGSAGRFHPRGVLSRGTCGGGCITSGQCARYSGSSNCRCSWFSCRMF</sequence>
<dbReference type="EMBL" id="CAJNOW010004844">
    <property type="protein sequence ID" value="CAF1431648.1"/>
    <property type="molecule type" value="Genomic_DNA"/>
</dbReference>
<dbReference type="EMBL" id="CAJOBJ010009123">
    <property type="protein sequence ID" value="CAF4130085.1"/>
    <property type="molecule type" value="Genomic_DNA"/>
</dbReference>
<feature type="signal peptide" evidence="1">
    <location>
        <begin position="1"/>
        <end position="19"/>
    </location>
</feature>
<evidence type="ECO:0000313" key="8">
    <source>
        <dbReference type="EMBL" id="CAF4091661.1"/>
    </source>
</evidence>
<evidence type="ECO:0000313" key="7">
    <source>
        <dbReference type="EMBL" id="CAF3944311.1"/>
    </source>
</evidence>